<dbReference type="EMBL" id="UFQT01001247">
    <property type="protein sequence ID" value="SSX29632.1"/>
    <property type="molecule type" value="Genomic_DNA"/>
</dbReference>
<evidence type="ECO:0000313" key="8">
    <source>
        <dbReference type="EMBL" id="SSX11096.1"/>
    </source>
</evidence>
<evidence type="ECO:0000259" key="6">
    <source>
        <dbReference type="Pfam" id="PF04840"/>
    </source>
</evidence>
<evidence type="ECO:0000256" key="1">
    <source>
        <dbReference type="ARBA" id="ARBA00004412"/>
    </source>
</evidence>
<keyword evidence="4" id="KW-0967">Endosome</keyword>
<dbReference type="InterPro" id="IPR006925">
    <property type="entry name" value="Vps16_C"/>
</dbReference>
<reference evidence="7" key="1">
    <citation type="submission" date="2018-04" db="EMBL/GenBank/DDBJ databases">
        <authorList>
            <person name="Go L.Y."/>
            <person name="Mitchell J.A."/>
        </authorList>
    </citation>
    <scope>NUCLEOTIDE SEQUENCE</scope>
    <source>
        <tissue evidence="7">Whole organism</tissue>
    </source>
</reference>
<dbReference type="OMA" id="APLEMFK"/>
<keyword evidence="5" id="KW-0968">Cytoplasmic vesicle</keyword>
<feature type="domain" description="Vps16 C-terminal" evidence="6">
    <location>
        <begin position="125"/>
        <end position="419"/>
    </location>
</feature>
<dbReference type="VEuPathDB" id="VectorBase:CSON001546"/>
<dbReference type="Pfam" id="PF04840">
    <property type="entry name" value="Vps16_C"/>
    <property type="match status" value="1"/>
</dbReference>
<evidence type="ECO:0000313" key="9">
    <source>
        <dbReference type="EMBL" id="SSX35872.1"/>
    </source>
</evidence>
<dbReference type="PANTHER" id="PTHR13364">
    <property type="entry name" value="DEFECTIVE SPERMATOGENESIS PROTEIN 39"/>
    <property type="match status" value="1"/>
</dbReference>
<dbReference type="EMBL" id="UFQS01001247">
    <property type="protein sequence ID" value="SSX09909.1"/>
    <property type="molecule type" value="Genomic_DNA"/>
</dbReference>
<dbReference type="PANTHER" id="PTHR13364:SF6">
    <property type="entry name" value="SPERMATOGENESIS-DEFECTIVE PROTEIN 39 HOMOLOG"/>
    <property type="match status" value="1"/>
</dbReference>
<dbReference type="EMBL" id="UFQS01001461">
    <property type="protein sequence ID" value="SSX11096.1"/>
    <property type="molecule type" value="Genomic_DNA"/>
</dbReference>
<dbReference type="GO" id="GO:0005770">
    <property type="term" value="C:late endosome"/>
    <property type="evidence" value="ECO:0007669"/>
    <property type="project" value="UniProtKB-SubCell"/>
</dbReference>
<evidence type="ECO:0000256" key="3">
    <source>
        <dbReference type="ARBA" id="ARBA00004603"/>
    </source>
</evidence>
<evidence type="ECO:0000256" key="5">
    <source>
        <dbReference type="ARBA" id="ARBA00023329"/>
    </source>
</evidence>
<organism evidence="9">
    <name type="scientific">Culicoides sonorensis</name>
    <name type="common">Biting midge</name>
    <dbReference type="NCBI Taxonomy" id="179676"/>
    <lineage>
        <taxon>Eukaryota</taxon>
        <taxon>Metazoa</taxon>
        <taxon>Ecdysozoa</taxon>
        <taxon>Arthropoda</taxon>
        <taxon>Hexapoda</taxon>
        <taxon>Insecta</taxon>
        <taxon>Pterygota</taxon>
        <taxon>Neoptera</taxon>
        <taxon>Endopterygota</taxon>
        <taxon>Diptera</taxon>
        <taxon>Nematocera</taxon>
        <taxon>Chironomoidea</taxon>
        <taxon>Ceratopogonidae</taxon>
        <taxon>Ceratopogoninae</taxon>
        <taxon>Culicoides</taxon>
        <taxon>Monoculicoides</taxon>
    </lineage>
</organism>
<dbReference type="GO" id="GO:0005769">
    <property type="term" value="C:early endosome"/>
    <property type="evidence" value="ECO:0007669"/>
    <property type="project" value="UniProtKB-SubCell"/>
</dbReference>
<comment type="subcellular location">
    <subcellularLocation>
        <location evidence="2">Cytoplasmic vesicle</location>
    </subcellularLocation>
    <subcellularLocation>
        <location evidence="1">Early endosome</location>
    </subcellularLocation>
    <subcellularLocation>
        <location evidence="3">Late endosome</location>
    </subcellularLocation>
</comment>
<dbReference type="EMBL" id="UFQT01005042">
    <property type="protein sequence ID" value="SSX35872.1"/>
    <property type="molecule type" value="Genomic_DNA"/>
</dbReference>
<dbReference type="AlphaFoldDB" id="A0A336MZU5"/>
<accession>A0A336MZU5</accession>
<dbReference type="GO" id="GO:0007034">
    <property type="term" value="P:vacuolar transport"/>
    <property type="evidence" value="ECO:0007669"/>
    <property type="project" value="TreeGrafter"/>
</dbReference>
<evidence type="ECO:0000313" key="7">
    <source>
        <dbReference type="EMBL" id="SSX09909.1"/>
    </source>
</evidence>
<protein>
    <submittedName>
        <fullName evidence="7">CSON001546 protein</fullName>
    </submittedName>
    <submittedName>
        <fullName evidence="8">CSON002745 protein</fullName>
    </submittedName>
    <submittedName>
        <fullName evidence="9">CSON011556 protein</fullName>
    </submittedName>
</protein>
<sequence length="443" mass="51129">MEDDDYWNTSANKSFIFDDMESGNVDVPLKHDKLIFDDAISESSYEIQQSEGFPLRLLIAEQDLKTIIEEQSRNEPILQKNITLEEEVKILRREKFEQMQGADVDITVTKMILGKPCSLVAYKSIKDKENLLDEAILSRNGDAILHVVLFLSRTLKKKLFYVILQMRPIALNYYVNYLKLRMQINECMELLAMLGRNQEAAMIQFETAAHGCSNIETRKTKLTRIYSDYFSQPGTNQFYANFVTTYIHLLEFQLAEKTAGHSNAESIVGTPVLETLNYVLGRHKWGDVTTPTPDNPFKFAEIYSVIPAQFEWIGLTERSRMQSWRDVEALFEKKSWHKSKSFQIHIPLEKVILQLFNLSAPSPVLNHFINHLDDPQRRLVLARKVNSIRSVIDALVALKDKTELERVRDTLPNGTEEWFYAEAALKLVSSKWKADVSSIKLIR</sequence>
<gene>
    <name evidence="9" type="primary">CSON011556</name>
    <name evidence="7" type="synonym">CSON001546</name>
    <name evidence="8" type="synonym">CSON002745</name>
</gene>
<evidence type="ECO:0000256" key="4">
    <source>
        <dbReference type="ARBA" id="ARBA00022753"/>
    </source>
</evidence>
<evidence type="ECO:0000256" key="2">
    <source>
        <dbReference type="ARBA" id="ARBA00004541"/>
    </source>
</evidence>
<proteinExistence type="predicted"/>
<dbReference type="GO" id="GO:0006886">
    <property type="term" value="P:intracellular protein transport"/>
    <property type="evidence" value="ECO:0007669"/>
    <property type="project" value="InterPro"/>
</dbReference>
<dbReference type="VEuPathDB" id="VectorBase:CSON011556"/>
<dbReference type="InterPro" id="IPR040057">
    <property type="entry name" value="Spe-39"/>
</dbReference>
<name>A0A336MZU5_CULSO</name>
<dbReference type="VEuPathDB" id="VectorBase:CSON002745"/>
<reference evidence="9" key="2">
    <citation type="submission" date="2018-07" db="EMBL/GenBank/DDBJ databases">
        <authorList>
            <person name="Quirk P.G."/>
            <person name="Krulwich T.A."/>
        </authorList>
    </citation>
    <scope>NUCLEOTIDE SEQUENCE</scope>
</reference>
<dbReference type="EMBL" id="UFQT01001461">
    <property type="protein sequence ID" value="SSX30667.1"/>
    <property type="molecule type" value="Genomic_DNA"/>
</dbReference>